<dbReference type="PANTHER" id="PTHR43156">
    <property type="entry name" value="STAGE II SPORULATION PROTEIN E-RELATED"/>
    <property type="match status" value="1"/>
</dbReference>
<dbReference type="PROSITE" id="PS51746">
    <property type="entry name" value="PPM_2"/>
    <property type="match status" value="1"/>
</dbReference>
<dbReference type="InterPro" id="IPR052016">
    <property type="entry name" value="Bact_Sigma-Reg"/>
</dbReference>
<keyword evidence="1 4" id="KW-0378">Hydrolase</keyword>
<reference evidence="5" key="1">
    <citation type="submission" date="2023-12" db="EMBL/GenBank/DDBJ databases">
        <title>Novel species in genus Nocardioides.</title>
        <authorList>
            <person name="Zhou H."/>
        </authorList>
    </citation>
    <scope>NUCLEOTIDE SEQUENCE [LARGE SCALE GENOMIC DNA]</scope>
    <source>
        <strain evidence="5">HM61</strain>
    </source>
</reference>
<dbReference type="EC" id="3.1.3.16" evidence="4"/>
<dbReference type="Proteomes" id="UP001327225">
    <property type="component" value="Chromosome"/>
</dbReference>
<evidence type="ECO:0000313" key="5">
    <source>
        <dbReference type="Proteomes" id="UP001327225"/>
    </source>
</evidence>
<name>A0ABZ0ZKE0_9ACTN</name>
<sequence length="434" mass="46018">MTRSRRLTDVGRVLEAAEADSPLEAVSGVARELGLAFDAVAVSFLIADLSGRALVRLAHVPVTGHPGSLSTGERRDDEESATVLPFDGGPEEQAVRTQTAQVLPPHGAEMDPDLAGLWRILAPVTERGESIGLLELYLPVEPERDVVAEVSQVAHLLAFVVIANRRHTDLFEWGQRSRPFSLSAEIQQRLLPEARTCEAAAFTVAGWLEPAASIGGDTFDYSLARDLLHLSLTDAMGHGVDAALSATTCVGGLRGARRRGMSLLDQAMVANEVLFEHAVSAAGEDFVTGLIGRVELSSGALEIVNAGHVVPYLLRGSALTALDLRVDLPFGMFADTTYGSTTVTLEPGDRVVFLTDGMLERNVSSIDIAGALKANADLHPRELVRALADSALAAAGHALEDDATVLCLDWHGMRDESRASVSGADPSRASSPLT</sequence>
<evidence type="ECO:0000313" key="4">
    <source>
        <dbReference type="EMBL" id="WQQ24785.1"/>
    </source>
</evidence>
<feature type="region of interest" description="Disordered" evidence="2">
    <location>
        <begin position="65"/>
        <end position="91"/>
    </location>
</feature>
<dbReference type="PANTHER" id="PTHR43156:SF2">
    <property type="entry name" value="STAGE II SPORULATION PROTEIN E"/>
    <property type="match status" value="1"/>
</dbReference>
<evidence type="ECO:0000256" key="2">
    <source>
        <dbReference type="SAM" id="MobiDB-lite"/>
    </source>
</evidence>
<gene>
    <name evidence="4" type="ORF">SHK19_12490</name>
</gene>
<protein>
    <submittedName>
        <fullName evidence="4">PP2C family protein-serine/threonine phosphatase</fullName>
        <ecNumber evidence="4">3.1.3.16</ecNumber>
    </submittedName>
</protein>
<organism evidence="4 5">
    <name type="scientific">Nocardioides bizhenqiangii</name>
    <dbReference type="NCBI Taxonomy" id="3095076"/>
    <lineage>
        <taxon>Bacteria</taxon>
        <taxon>Bacillati</taxon>
        <taxon>Actinomycetota</taxon>
        <taxon>Actinomycetes</taxon>
        <taxon>Propionibacteriales</taxon>
        <taxon>Nocardioidaceae</taxon>
        <taxon>Nocardioides</taxon>
    </lineage>
</organism>
<dbReference type="EMBL" id="CP141059">
    <property type="protein sequence ID" value="WQQ24785.1"/>
    <property type="molecule type" value="Genomic_DNA"/>
</dbReference>
<keyword evidence="5" id="KW-1185">Reference proteome</keyword>
<dbReference type="RefSeq" id="WP_322936406.1">
    <property type="nucleotide sequence ID" value="NZ_CP141059.1"/>
</dbReference>
<evidence type="ECO:0000259" key="3">
    <source>
        <dbReference type="PROSITE" id="PS51746"/>
    </source>
</evidence>
<feature type="domain" description="PPM-type phosphatase" evidence="3">
    <location>
        <begin position="198"/>
        <end position="410"/>
    </location>
</feature>
<dbReference type="InterPro" id="IPR036457">
    <property type="entry name" value="PPM-type-like_dom_sf"/>
</dbReference>
<dbReference type="Pfam" id="PF07228">
    <property type="entry name" value="SpoIIE"/>
    <property type="match status" value="1"/>
</dbReference>
<dbReference type="GO" id="GO:0004722">
    <property type="term" value="F:protein serine/threonine phosphatase activity"/>
    <property type="evidence" value="ECO:0007669"/>
    <property type="project" value="UniProtKB-EC"/>
</dbReference>
<dbReference type="SUPFAM" id="SSF81606">
    <property type="entry name" value="PP2C-like"/>
    <property type="match status" value="1"/>
</dbReference>
<proteinExistence type="predicted"/>
<evidence type="ECO:0000256" key="1">
    <source>
        <dbReference type="ARBA" id="ARBA00022801"/>
    </source>
</evidence>
<accession>A0ABZ0ZKE0</accession>
<dbReference type="Gene3D" id="3.60.40.10">
    <property type="entry name" value="PPM-type phosphatase domain"/>
    <property type="match status" value="1"/>
</dbReference>
<dbReference type="SMART" id="SM00331">
    <property type="entry name" value="PP2C_SIG"/>
    <property type="match status" value="1"/>
</dbReference>
<dbReference type="InterPro" id="IPR001932">
    <property type="entry name" value="PPM-type_phosphatase-like_dom"/>
</dbReference>